<dbReference type="RefSeq" id="WP_101455427.1">
    <property type="nucleotide sequence ID" value="NZ_PCGY01000024.1"/>
</dbReference>
<sequence length="293" mass="33068">MRNFRIGRAGKVLPITLDNYRMATGMSLPYVQVRDRRPSYFAVCPMCDNPVLICNLFKMNKDSRSPAPYGRHYAADVAGVAKYDEMAYRFCPLSRQSERPGSRRRRPSDPTGIELYQLMRGRFDLVVRLWERTTGIHVGVSYAERMLGMWRADEGWRYYAANRGNLPFMLFQAAPAQNLVGRYIRNGCALHRLLADSGLVAFEPASLPGWVQVRPAPGGGFVELTFLVHSPVPVLRDDRPFERWRLAVRSARAGHGGDLDVELDLDALDRMADGGAGRDRRLLDIAARVLDPV</sequence>
<comment type="caution">
    <text evidence="1">The sequence shown here is derived from an EMBL/GenBank/DDBJ whole genome shotgun (WGS) entry which is preliminary data.</text>
</comment>
<dbReference type="Proteomes" id="UP000233727">
    <property type="component" value="Unassembled WGS sequence"/>
</dbReference>
<proteinExistence type="predicted"/>
<dbReference type="AlphaFoldDB" id="A0A2N3QE80"/>
<organism evidence="1 2">
    <name type="scientific">Bifidobacterium thermophilum</name>
    <dbReference type="NCBI Taxonomy" id="33905"/>
    <lineage>
        <taxon>Bacteria</taxon>
        <taxon>Bacillati</taxon>
        <taxon>Actinomycetota</taxon>
        <taxon>Actinomycetes</taxon>
        <taxon>Bifidobacteriales</taxon>
        <taxon>Bifidobacteriaceae</taxon>
        <taxon>Bifidobacterium</taxon>
    </lineage>
</organism>
<reference evidence="1 2" key="1">
    <citation type="submission" date="2017-10" db="EMBL/GenBank/DDBJ databases">
        <title>Bifidobacterium genomics.</title>
        <authorList>
            <person name="Lugli G.A."/>
            <person name="Milani C."/>
            <person name="Mancabelli L."/>
        </authorList>
    </citation>
    <scope>NUCLEOTIDE SEQUENCE [LARGE SCALE GENOMIC DNA]</scope>
    <source>
        <strain evidence="1 2">1542B</strain>
    </source>
</reference>
<protein>
    <submittedName>
        <fullName evidence="1">Uncharacterized protein</fullName>
    </submittedName>
</protein>
<accession>A0A2N3QE80</accession>
<evidence type="ECO:0000313" key="1">
    <source>
        <dbReference type="EMBL" id="PKU88425.1"/>
    </source>
</evidence>
<evidence type="ECO:0000313" key="2">
    <source>
        <dbReference type="Proteomes" id="UP000233727"/>
    </source>
</evidence>
<dbReference type="EMBL" id="PCGY01000024">
    <property type="protein sequence ID" value="PKU88425.1"/>
    <property type="molecule type" value="Genomic_DNA"/>
</dbReference>
<gene>
    <name evidence="1" type="ORF">CQR47_1774</name>
</gene>
<name>A0A2N3QE80_9BIFI</name>